<evidence type="ECO:0000256" key="5">
    <source>
        <dbReference type="ARBA" id="ARBA00022919"/>
    </source>
</evidence>
<feature type="transmembrane region" description="Helical" evidence="9">
    <location>
        <begin position="234"/>
        <end position="254"/>
    </location>
</feature>
<dbReference type="InterPro" id="IPR025749">
    <property type="entry name" value="Sphingomyelin_synth-like_dom"/>
</dbReference>
<evidence type="ECO:0000256" key="2">
    <source>
        <dbReference type="ARBA" id="ARBA00005441"/>
    </source>
</evidence>
<dbReference type="AlphaFoldDB" id="A0AAV5UTZ8"/>
<dbReference type="EMBL" id="BTSY01000001">
    <property type="protein sequence ID" value="GMT09249.1"/>
    <property type="molecule type" value="Genomic_DNA"/>
</dbReference>
<evidence type="ECO:0000256" key="3">
    <source>
        <dbReference type="ARBA" id="ARBA00022679"/>
    </source>
</evidence>
<dbReference type="Pfam" id="PF14360">
    <property type="entry name" value="PAP2_C"/>
    <property type="match status" value="1"/>
</dbReference>
<dbReference type="GO" id="GO:0046513">
    <property type="term" value="P:ceramide biosynthetic process"/>
    <property type="evidence" value="ECO:0007669"/>
    <property type="project" value="TreeGrafter"/>
</dbReference>
<feature type="domain" description="Sphingomyelin synthase-like" evidence="10">
    <location>
        <begin position="202"/>
        <end position="274"/>
    </location>
</feature>
<keyword evidence="8 9" id="KW-0472">Membrane</keyword>
<dbReference type="GO" id="GO:0000139">
    <property type="term" value="C:Golgi membrane"/>
    <property type="evidence" value="ECO:0007669"/>
    <property type="project" value="TreeGrafter"/>
</dbReference>
<feature type="non-terminal residue" evidence="11">
    <location>
        <position position="1"/>
    </location>
</feature>
<feature type="transmembrane region" description="Helical" evidence="9">
    <location>
        <begin position="105"/>
        <end position="123"/>
    </location>
</feature>
<evidence type="ECO:0000313" key="11">
    <source>
        <dbReference type="EMBL" id="GMT09249.1"/>
    </source>
</evidence>
<organism evidence="11 12">
    <name type="scientific">Pristionchus fissidentatus</name>
    <dbReference type="NCBI Taxonomy" id="1538716"/>
    <lineage>
        <taxon>Eukaryota</taxon>
        <taxon>Metazoa</taxon>
        <taxon>Ecdysozoa</taxon>
        <taxon>Nematoda</taxon>
        <taxon>Chromadorea</taxon>
        <taxon>Rhabditida</taxon>
        <taxon>Rhabditina</taxon>
        <taxon>Diplogasteromorpha</taxon>
        <taxon>Diplogasteroidea</taxon>
        <taxon>Neodiplogasteridae</taxon>
        <taxon>Pristionchus</taxon>
    </lineage>
</organism>
<dbReference type="PANTHER" id="PTHR21290:SF23">
    <property type="entry name" value="PHOSPHATIDYLCHOLINE:CERAMIDE CHOLINEPHOSPHOTRANSFERASE 2"/>
    <property type="match status" value="1"/>
</dbReference>
<proteinExistence type="inferred from homology"/>
<dbReference type="CDD" id="cd01610">
    <property type="entry name" value="PAP2_like"/>
    <property type="match status" value="1"/>
</dbReference>
<dbReference type="GO" id="GO:0047493">
    <property type="term" value="F:ceramide cholinephosphotransferase activity"/>
    <property type="evidence" value="ECO:0007669"/>
    <property type="project" value="TreeGrafter"/>
</dbReference>
<reference evidence="11" key="1">
    <citation type="submission" date="2023-10" db="EMBL/GenBank/DDBJ databases">
        <title>Genome assembly of Pristionchus species.</title>
        <authorList>
            <person name="Yoshida K."/>
            <person name="Sommer R.J."/>
        </authorList>
    </citation>
    <scope>NUCLEOTIDE SEQUENCE</scope>
    <source>
        <strain evidence="11">RS5133</strain>
    </source>
</reference>
<protein>
    <recommendedName>
        <fullName evidence="10">Sphingomyelin synthase-like domain-containing protein</fullName>
    </recommendedName>
</protein>
<feature type="transmembrane region" description="Helical" evidence="9">
    <location>
        <begin position="135"/>
        <end position="155"/>
    </location>
</feature>
<dbReference type="InterPro" id="IPR045221">
    <property type="entry name" value="Sphingomyelin_synth-like"/>
</dbReference>
<evidence type="ECO:0000256" key="6">
    <source>
        <dbReference type="ARBA" id="ARBA00022989"/>
    </source>
</evidence>
<keyword evidence="7" id="KW-0443">Lipid metabolism</keyword>
<dbReference type="GO" id="GO:0005789">
    <property type="term" value="C:endoplasmic reticulum membrane"/>
    <property type="evidence" value="ECO:0007669"/>
    <property type="project" value="TreeGrafter"/>
</dbReference>
<dbReference type="InterPro" id="IPR036938">
    <property type="entry name" value="PAP2/HPO_sf"/>
</dbReference>
<name>A0AAV5UTZ8_9BILA</name>
<dbReference type="GO" id="GO:0033188">
    <property type="term" value="F:sphingomyelin synthase activity"/>
    <property type="evidence" value="ECO:0007669"/>
    <property type="project" value="TreeGrafter"/>
</dbReference>
<evidence type="ECO:0000256" key="4">
    <source>
        <dbReference type="ARBA" id="ARBA00022692"/>
    </source>
</evidence>
<keyword evidence="5" id="KW-0746">Sphingolipid metabolism</keyword>
<evidence type="ECO:0000256" key="7">
    <source>
        <dbReference type="ARBA" id="ARBA00023098"/>
    </source>
</evidence>
<dbReference type="GO" id="GO:0006686">
    <property type="term" value="P:sphingomyelin biosynthetic process"/>
    <property type="evidence" value="ECO:0007669"/>
    <property type="project" value="TreeGrafter"/>
</dbReference>
<evidence type="ECO:0000259" key="10">
    <source>
        <dbReference type="Pfam" id="PF14360"/>
    </source>
</evidence>
<keyword evidence="4 9" id="KW-0812">Transmembrane</keyword>
<feature type="transmembrane region" description="Helical" evidence="9">
    <location>
        <begin position="260"/>
        <end position="278"/>
    </location>
</feature>
<dbReference type="PANTHER" id="PTHR21290">
    <property type="entry name" value="SPHINGOMYELIN SYNTHETASE"/>
    <property type="match status" value="1"/>
</dbReference>
<keyword evidence="3" id="KW-0808">Transferase</keyword>
<evidence type="ECO:0000256" key="1">
    <source>
        <dbReference type="ARBA" id="ARBA00004141"/>
    </source>
</evidence>
<gene>
    <name evidence="11" type="ORF">PFISCL1PPCAC_546</name>
</gene>
<evidence type="ECO:0000256" key="8">
    <source>
        <dbReference type="ARBA" id="ARBA00023136"/>
    </source>
</evidence>
<keyword evidence="12" id="KW-1185">Reference proteome</keyword>
<dbReference type="SUPFAM" id="SSF48317">
    <property type="entry name" value="Acid phosphatase/Vanadium-dependent haloperoxidase"/>
    <property type="match status" value="1"/>
</dbReference>
<accession>A0AAV5UTZ8</accession>
<keyword evidence="6 9" id="KW-1133">Transmembrane helix</keyword>
<comment type="caution">
    <text evidence="11">The sequence shown here is derived from an EMBL/GenBank/DDBJ whole genome shotgun (WGS) entry which is preliminary data.</text>
</comment>
<feature type="transmembrane region" description="Helical" evidence="9">
    <location>
        <begin position="55"/>
        <end position="80"/>
    </location>
</feature>
<sequence>SATNITTTIYRSHSRHDSDTVFEAEDLPMSDQETFDGSRVSEIKGRKGMIYRPEWFKTILVMISFFLATNLNHLTLAVVMDITSRNPLPDISHSMFKQSHVTRQMTDSATLYGSLGTFFFILFFHKHRSIVIRRLFTIGTVLFIMRAITISVTHIPPSYEDSEIICEEPTQDPTFPIRQYFLRSLNIFTTLGLQTVDNKLYCGDMLFSGHTTTAAISCFILNHYTPKALWPLRIALITICVCAMVGAVLSRAHYTADVVLGYWISSLVFSFYHAFTYVKHRKRALCRPFRRALIFWIMFEMEKNVPYGRVPNDLDWPLPWPQYIKDGFRAWNLKTKTSRAGRVSRFLAKYRLKMHL</sequence>
<evidence type="ECO:0000256" key="9">
    <source>
        <dbReference type="SAM" id="Phobius"/>
    </source>
</evidence>
<evidence type="ECO:0000313" key="12">
    <source>
        <dbReference type="Proteomes" id="UP001432322"/>
    </source>
</evidence>
<dbReference type="GO" id="GO:0005886">
    <property type="term" value="C:plasma membrane"/>
    <property type="evidence" value="ECO:0007669"/>
    <property type="project" value="TreeGrafter"/>
</dbReference>
<comment type="similarity">
    <text evidence="2">Belongs to the sphingomyelin synthase family.</text>
</comment>
<comment type="subcellular location">
    <subcellularLocation>
        <location evidence="1">Membrane</location>
        <topology evidence="1">Multi-pass membrane protein</topology>
    </subcellularLocation>
</comment>
<feature type="transmembrane region" description="Helical" evidence="9">
    <location>
        <begin position="205"/>
        <end position="222"/>
    </location>
</feature>
<dbReference type="Proteomes" id="UP001432322">
    <property type="component" value="Unassembled WGS sequence"/>
</dbReference>